<comment type="similarity">
    <text evidence="1">Belongs to the ROK (NagC/XylR) family.</text>
</comment>
<dbReference type="Proteomes" id="UP000186437">
    <property type="component" value="Unassembled WGS sequence"/>
</dbReference>
<dbReference type="AlphaFoldDB" id="A0A1Q8EBP9"/>
<dbReference type="Proteomes" id="UP000255213">
    <property type="component" value="Unassembled WGS sequence"/>
</dbReference>
<dbReference type="GO" id="GO:0009384">
    <property type="term" value="F:N-acylmannosamine kinase activity"/>
    <property type="evidence" value="ECO:0007669"/>
    <property type="project" value="UniProtKB-EC"/>
</dbReference>
<keyword evidence="3" id="KW-0808">Transferase</keyword>
<dbReference type="EMBL" id="MSJL01000045">
    <property type="protein sequence ID" value="OLF49210.1"/>
    <property type="molecule type" value="Genomic_DNA"/>
</dbReference>
<name>A0A1Q8EBP9_STRAI</name>
<gene>
    <name evidence="3" type="primary">nanK</name>
    <name evidence="2" type="ORF">BU200_08570</name>
    <name evidence="3" type="ORF">NCTC12957_01345</name>
</gene>
<protein>
    <submittedName>
        <fullName evidence="3">Transcriptional regulator</fullName>
        <ecNumber evidence="3">2.7.1.60</ecNumber>
    </submittedName>
</protein>
<evidence type="ECO:0000313" key="4">
    <source>
        <dbReference type="Proteomes" id="UP000186437"/>
    </source>
</evidence>
<dbReference type="PANTHER" id="PTHR18964:SF170">
    <property type="entry name" value="SUGAR KINASE"/>
    <property type="match status" value="1"/>
</dbReference>
<dbReference type="EC" id="2.7.1.60" evidence="3"/>
<dbReference type="OrthoDB" id="9795247at2"/>
<evidence type="ECO:0000313" key="3">
    <source>
        <dbReference type="EMBL" id="SUN07689.1"/>
    </source>
</evidence>
<accession>A0A1Q8EBP9</accession>
<dbReference type="SUPFAM" id="SSF53067">
    <property type="entry name" value="Actin-like ATPase domain"/>
    <property type="match status" value="1"/>
</dbReference>
<dbReference type="EMBL" id="UHEN01000001">
    <property type="protein sequence ID" value="SUN07689.1"/>
    <property type="molecule type" value="Genomic_DNA"/>
</dbReference>
<evidence type="ECO:0000313" key="5">
    <source>
        <dbReference type="Proteomes" id="UP000255213"/>
    </source>
</evidence>
<dbReference type="InterPro" id="IPR043129">
    <property type="entry name" value="ATPase_NBD"/>
</dbReference>
<dbReference type="Pfam" id="PF00480">
    <property type="entry name" value="ROK"/>
    <property type="match status" value="2"/>
</dbReference>
<proteinExistence type="inferred from homology"/>
<dbReference type="Gene3D" id="3.30.420.40">
    <property type="match status" value="2"/>
</dbReference>
<evidence type="ECO:0000256" key="1">
    <source>
        <dbReference type="ARBA" id="ARBA00006479"/>
    </source>
</evidence>
<dbReference type="CDD" id="cd24152">
    <property type="entry name" value="ASKHA_NBD_ROK-like"/>
    <property type="match status" value="1"/>
</dbReference>
<dbReference type="RefSeq" id="WP_075099756.1">
    <property type="nucleotide sequence ID" value="NZ_MSJL01000045.1"/>
</dbReference>
<evidence type="ECO:0000313" key="2">
    <source>
        <dbReference type="EMBL" id="OLF49210.1"/>
    </source>
</evidence>
<sequence length="326" mass="35402">MKTEPYYLTFDIGGTFIKYALLSEDFQLLEQGKTPTPTNMEDFLSCLEDLVESYQEQILGIAISCPGTINRKTGFVYKGGLIPYLTALPLAQQLANRFSLPVSVLNDADAAGLAEARLGNLATVPSGAALVLGTGVGLALASNGQLATWADLRTNKLLLNPIGQSLSTLTTNTLQDMSAILDLHLRGIKSLVSNAGSAVHFIEQASQQLHLPEADGRAVFQKLQEEDNQELLDLFNNYCREIAYLILNLTSFVTLDKVVIGGGISQQDLLIEGIRDSYQAIVKAEVAASHLQQAVEIQACRFHNQANLIGALCFYFEKYGKSTESP</sequence>
<reference evidence="4" key="2">
    <citation type="submission" date="2016-12" db="EMBL/GenBank/DDBJ databases">
        <authorList>
            <person name="Gulvik C.A."/>
        </authorList>
    </citation>
    <scope>NUCLEOTIDE SEQUENCE [LARGE SCALE GENOMIC DNA]</scope>
    <source>
        <strain evidence="4">ATCC 51725</strain>
    </source>
</reference>
<dbReference type="InterPro" id="IPR000600">
    <property type="entry name" value="ROK"/>
</dbReference>
<organism evidence="2 4">
    <name type="scientific">Streptococcus acidominimus</name>
    <dbReference type="NCBI Taxonomy" id="1326"/>
    <lineage>
        <taxon>Bacteria</taxon>
        <taxon>Bacillati</taxon>
        <taxon>Bacillota</taxon>
        <taxon>Bacilli</taxon>
        <taxon>Lactobacillales</taxon>
        <taxon>Streptococcaceae</taxon>
        <taxon>Streptococcus</taxon>
    </lineage>
</organism>
<reference evidence="2" key="1">
    <citation type="submission" date="2016-12" db="EMBL/GenBank/DDBJ databases">
        <authorList>
            <person name="Song W.-J."/>
            <person name="Kurnit D.M."/>
        </authorList>
    </citation>
    <scope>NUCLEOTIDE SEQUENCE [LARGE SCALE GENOMIC DNA]</scope>
    <source>
        <strain evidence="2">ATCC 51725</strain>
    </source>
</reference>
<dbReference type="PANTHER" id="PTHR18964">
    <property type="entry name" value="ROK (REPRESSOR, ORF, KINASE) FAMILY"/>
    <property type="match status" value="1"/>
</dbReference>
<keyword evidence="4" id="KW-1185">Reference proteome</keyword>
<reference evidence="3 5" key="3">
    <citation type="submission" date="2018-06" db="EMBL/GenBank/DDBJ databases">
        <authorList>
            <consortium name="Pathogen Informatics"/>
            <person name="Doyle S."/>
        </authorList>
    </citation>
    <scope>NUCLEOTIDE SEQUENCE [LARGE SCALE GENOMIC DNA]</scope>
    <source>
        <strain evidence="3 5">NCTC12957</strain>
    </source>
</reference>